<name>A0A8X6LM67_TRICU</name>
<dbReference type="AlphaFoldDB" id="A0A8X6LM67"/>
<feature type="region of interest" description="Disordered" evidence="1">
    <location>
        <begin position="179"/>
        <end position="202"/>
    </location>
</feature>
<comment type="caution">
    <text evidence="2">The sequence shown here is derived from an EMBL/GenBank/DDBJ whole genome shotgun (WGS) entry which is preliminary data.</text>
</comment>
<accession>A0A8X6LM67</accession>
<proteinExistence type="predicted"/>
<evidence type="ECO:0000313" key="3">
    <source>
        <dbReference type="Proteomes" id="UP000887116"/>
    </source>
</evidence>
<reference evidence="2" key="1">
    <citation type="submission" date="2020-07" db="EMBL/GenBank/DDBJ databases">
        <title>Multicomponent nature underlies the extraordinary mechanical properties of spider dragline silk.</title>
        <authorList>
            <person name="Kono N."/>
            <person name="Nakamura H."/>
            <person name="Mori M."/>
            <person name="Yoshida Y."/>
            <person name="Ohtoshi R."/>
            <person name="Malay A.D."/>
            <person name="Moran D.A.P."/>
            <person name="Tomita M."/>
            <person name="Numata K."/>
            <person name="Arakawa K."/>
        </authorList>
    </citation>
    <scope>NUCLEOTIDE SEQUENCE</scope>
</reference>
<keyword evidence="3" id="KW-1185">Reference proteome</keyword>
<dbReference type="Proteomes" id="UP000887116">
    <property type="component" value="Unassembled WGS sequence"/>
</dbReference>
<feature type="compositionally biased region" description="Basic and acidic residues" evidence="1">
    <location>
        <begin position="189"/>
        <end position="202"/>
    </location>
</feature>
<sequence>MQSCLEYQHHHHPQGSPHVTFRQYSPQSSSPPQPIKEEEPSGALTMASPTSGSGGGVVPAVSSVGGGYYGSQHCYLPVTKKVDSLPRIGMLGGSTPGMYSKALVWSPAPDSHGKTSGVSSSANNGPVSPSLAHYVSMMSEHVSGSPHELYHLWPGVDVSSYHITTPFFRASQNNAAMSIQKGENSSLGKMEEKQNPELRLKD</sequence>
<organism evidence="2 3">
    <name type="scientific">Trichonephila clavata</name>
    <name type="common">Joro spider</name>
    <name type="synonym">Nephila clavata</name>
    <dbReference type="NCBI Taxonomy" id="2740835"/>
    <lineage>
        <taxon>Eukaryota</taxon>
        <taxon>Metazoa</taxon>
        <taxon>Ecdysozoa</taxon>
        <taxon>Arthropoda</taxon>
        <taxon>Chelicerata</taxon>
        <taxon>Arachnida</taxon>
        <taxon>Araneae</taxon>
        <taxon>Araneomorphae</taxon>
        <taxon>Entelegynae</taxon>
        <taxon>Araneoidea</taxon>
        <taxon>Nephilidae</taxon>
        <taxon>Trichonephila</taxon>
    </lineage>
</organism>
<dbReference type="OrthoDB" id="6436639at2759"/>
<feature type="region of interest" description="Disordered" evidence="1">
    <location>
        <begin position="1"/>
        <end position="54"/>
    </location>
</feature>
<evidence type="ECO:0000313" key="2">
    <source>
        <dbReference type="EMBL" id="GFR12579.1"/>
    </source>
</evidence>
<protein>
    <submittedName>
        <fullName evidence="2">Uncharacterized protein</fullName>
    </submittedName>
</protein>
<evidence type="ECO:0000256" key="1">
    <source>
        <dbReference type="SAM" id="MobiDB-lite"/>
    </source>
</evidence>
<dbReference type="EMBL" id="BMAO01006930">
    <property type="protein sequence ID" value="GFR12579.1"/>
    <property type="molecule type" value="Genomic_DNA"/>
</dbReference>
<gene>
    <name evidence="2" type="primary">X975_18889</name>
    <name evidence="2" type="ORF">TNCT_190691</name>
</gene>